<comment type="caution">
    <text evidence="3">The sequence shown here is derived from an EMBL/GenBank/DDBJ whole genome shotgun (WGS) entry which is preliminary data.</text>
</comment>
<keyword evidence="4" id="KW-1185">Reference proteome</keyword>
<dbReference type="Proteomes" id="UP001167864">
    <property type="component" value="Unassembled WGS sequence"/>
</dbReference>
<feature type="region of interest" description="Disordered" evidence="1">
    <location>
        <begin position="1"/>
        <end position="28"/>
    </location>
</feature>
<dbReference type="EMBL" id="CPYD01000001">
    <property type="protein sequence ID" value="CND83898.1"/>
    <property type="molecule type" value="Genomic_DNA"/>
</dbReference>
<accession>A0AAW7JU43</accession>
<dbReference type="RefSeq" id="WP_157045403.1">
    <property type="nucleotide sequence ID" value="NZ_CPYD01000001.1"/>
</dbReference>
<dbReference type="Gene3D" id="3.40.50.620">
    <property type="entry name" value="HUPs"/>
    <property type="match status" value="1"/>
</dbReference>
<organism evidence="3 5">
    <name type="scientific">Yersinia nurmii</name>
    <dbReference type="NCBI Taxonomy" id="685706"/>
    <lineage>
        <taxon>Bacteria</taxon>
        <taxon>Pseudomonadati</taxon>
        <taxon>Pseudomonadota</taxon>
        <taxon>Gammaproteobacteria</taxon>
        <taxon>Enterobacterales</taxon>
        <taxon>Yersiniaceae</taxon>
        <taxon>Yersinia</taxon>
    </lineage>
</organism>
<reference evidence="3" key="2">
    <citation type="submission" date="2023-06" db="EMBL/GenBank/DDBJ databases">
        <authorList>
            <person name="Polev D.E."/>
            <person name="Saitova A.T."/>
            <person name="Bogumilchik E.A."/>
            <person name="Kokorina G.I."/>
            <person name="Voskresenskaia E.A."/>
        </authorList>
    </citation>
    <scope>NUCLEOTIDE SEQUENCE</scope>
    <source>
        <strain evidence="3">2145 StPb PI</strain>
    </source>
</reference>
<reference evidence="2 4" key="1">
    <citation type="submission" date="2015-03" db="EMBL/GenBank/DDBJ databases">
        <authorList>
            <consortium name="Pathogen Informatics"/>
            <person name="Murphy D."/>
        </authorList>
    </citation>
    <scope>NUCLEOTIDE SEQUENCE [LARGE SCALE GENOMIC DNA]</scope>
    <source>
        <strain evidence="2">Type strain: CIP110231</strain>
        <strain evidence="4">type strain: CIP110231</strain>
    </source>
</reference>
<sequence>MKVNNSNTPVINPNKVNENNKAESESARLKNNVATTTAVSNTTSTLKAKINRYKAQRDEANKTFTPKEQRVNEFYGSKFTVTKEGGLLTTSKPYPKEVHSLLHTDANISGAKTAATMRALIAEGNMLAAKKSDMPDANIDLAKAIQNTLFDAAKNKLSALTAPISLHIDKEQGISLNNAKTESVKEWVARNDNSETFIILNGNNDETYVNFIAETLKDSKNINFITSGFGGHGTTDRHNIAINKTEGDRFKEILVGKGISASRVTVDPFSTNSGQNATNVADILDRVADSGKPVSTVVVSGTPAAVLRQTYTYGQQLKLDNPKSFNIESFPFLNPSEYNTLADSLATIREFSTTLNYLFNTSYLPAKPELYSDDFFTAAKDCFSTLESKLGSEHPEFAQQNKSLLQAMRNVDDGMIERFRSQSLTVNDKETVKTIDNFFRSLFNPLELTFKRDNS</sequence>
<feature type="compositionally biased region" description="Basic and acidic residues" evidence="1">
    <location>
        <begin position="18"/>
        <end position="28"/>
    </location>
</feature>
<evidence type="ECO:0000313" key="4">
    <source>
        <dbReference type="Proteomes" id="UP000040578"/>
    </source>
</evidence>
<dbReference type="Proteomes" id="UP000040578">
    <property type="component" value="Unassembled WGS sequence"/>
</dbReference>
<evidence type="ECO:0000256" key="1">
    <source>
        <dbReference type="SAM" id="MobiDB-lite"/>
    </source>
</evidence>
<evidence type="ECO:0000313" key="2">
    <source>
        <dbReference type="EMBL" id="CND83898.1"/>
    </source>
</evidence>
<proteinExistence type="predicted"/>
<protein>
    <submittedName>
        <fullName evidence="2">DUF218 domain</fullName>
    </submittedName>
</protein>
<dbReference type="EMBL" id="JAUEHU010000001">
    <property type="protein sequence ID" value="MDN0086134.1"/>
    <property type="molecule type" value="Genomic_DNA"/>
</dbReference>
<gene>
    <name evidence="2" type="ORF">ERS137967_00056</name>
    <name evidence="3" type="ORF">QVN42_01790</name>
</gene>
<name>A0AAW7JU43_9GAMM</name>
<dbReference type="InterPro" id="IPR014729">
    <property type="entry name" value="Rossmann-like_a/b/a_fold"/>
</dbReference>
<evidence type="ECO:0000313" key="5">
    <source>
        <dbReference type="Proteomes" id="UP001167864"/>
    </source>
</evidence>
<feature type="compositionally biased region" description="Polar residues" evidence="1">
    <location>
        <begin position="1"/>
        <end position="17"/>
    </location>
</feature>
<evidence type="ECO:0000313" key="3">
    <source>
        <dbReference type="EMBL" id="MDN0086134.1"/>
    </source>
</evidence>
<dbReference type="AlphaFoldDB" id="A0AAW7JU43"/>